<evidence type="ECO:0000313" key="2">
    <source>
        <dbReference type="EMBL" id="QHQ53666.1"/>
    </source>
</evidence>
<keyword evidence="1" id="KW-0472">Membrane</keyword>
<protein>
    <submittedName>
        <fullName evidence="2">Uncharacterized protein</fullName>
    </submittedName>
</protein>
<accession>A0AAE6SNI7</accession>
<dbReference type="AlphaFoldDB" id="A0AAE6SNI7"/>
<sequence length="173" mass="19705">MHSNEGQPTPQQHQKWPVLNPIEVRTRTVTASPLLFSMVIVSAIVWLILIWMISLDYILTKAAPSATVEMCFFVLTVLITFAVMINRYVFFSPDNQVVVEDRLFGQVMYRRSLTLMSSEDVKVEIFAGSWYVFVTNYGIQPQLITHARADSQLAMELVVMFEEHNSAMPEATA</sequence>
<name>A0AAE6SNI7_AERME</name>
<gene>
    <name evidence="2" type="ORF">GWI30_22780</name>
</gene>
<geneLocation type="plasmid" evidence="3">
    <name>pmc64a</name>
</geneLocation>
<keyword evidence="1" id="KW-0812">Transmembrane</keyword>
<proteinExistence type="predicted"/>
<evidence type="ECO:0000313" key="3">
    <source>
        <dbReference type="Proteomes" id="UP000463871"/>
    </source>
</evidence>
<reference evidence="2 3" key="1">
    <citation type="submission" date="2020-01" db="EMBL/GenBank/DDBJ databases">
        <title>Complete genome of Aeromonas media MC64.</title>
        <authorList>
            <person name="Cao G."/>
            <person name="Fu J."/>
            <person name="Zhong C."/>
        </authorList>
    </citation>
    <scope>NUCLEOTIDE SEQUENCE [LARGE SCALE GENOMIC DNA]</scope>
    <source>
        <strain evidence="2 3">MC64</strain>
        <plasmid evidence="3">pmc64a</plasmid>
    </source>
</reference>
<evidence type="ECO:0000256" key="1">
    <source>
        <dbReference type="SAM" id="Phobius"/>
    </source>
</evidence>
<keyword evidence="1" id="KW-1133">Transmembrane helix</keyword>
<feature type="transmembrane region" description="Helical" evidence="1">
    <location>
        <begin position="71"/>
        <end position="90"/>
    </location>
</feature>
<dbReference type="EMBL" id="CP047963">
    <property type="protein sequence ID" value="QHQ53666.1"/>
    <property type="molecule type" value="Genomic_DNA"/>
</dbReference>
<keyword evidence="2" id="KW-0614">Plasmid</keyword>
<dbReference type="RefSeq" id="WP_114522818.1">
    <property type="nucleotide sequence ID" value="NZ_CAWPID010000002.1"/>
</dbReference>
<dbReference type="Proteomes" id="UP000463871">
    <property type="component" value="Plasmid pMC64A"/>
</dbReference>
<organism evidence="2 3">
    <name type="scientific">Aeromonas media</name>
    <dbReference type="NCBI Taxonomy" id="651"/>
    <lineage>
        <taxon>Bacteria</taxon>
        <taxon>Pseudomonadati</taxon>
        <taxon>Pseudomonadota</taxon>
        <taxon>Gammaproteobacteria</taxon>
        <taxon>Aeromonadales</taxon>
        <taxon>Aeromonadaceae</taxon>
        <taxon>Aeromonas</taxon>
    </lineage>
</organism>
<feature type="transmembrane region" description="Helical" evidence="1">
    <location>
        <begin position="34"/>
        <end position="59"/>
    </location>
</feature>